<dbReference type="AlphaFoldDB" id="A0A6L5BXZ7"/>
<evidence type="ECO:0000313" key="2">
    <source>
        <dbReference type="EMBL" id="KAF2392237.1"/>
    </source>
</evidence>
<keyword evidence="1" id="KW-0472">Membrane</keyword>
<comment type="caution">
    <text evidence="2">The sequence shown here is derived from an EMBL/GenBank/DDBJ whole genome shotgun (WGS) entry which is preliminary data.</text>
</comment>
<feature type="transmembrane region" description="Helical" evidence="1">
    <location>
        <begin position="102"/>
        <end position="121"/>
    </location>
</feature>
<reference evidence="2 3" key="1">
    <citation type="submission" date="2019-12" db="EMBL/GenBank/DDBJ databases">
        <title>Endophytic bacteria associated with Panax ginseng seedlings.</title>
        <authorList>
            <person name="Park J.M."/>
            <person name="Shin R."/>
            <person name="Jo S.H."/>
        </authorList>
    </citation>
    <scope>NUCLEOTIDE SEQUENCE [LARGE SCALE GENOMIC DNA]</scope>
    <source>
        <strain evidence="2 3">PgKB32</strain>
    </source>
</reference>
<name>A0A6L5BXZ7_9PSED</name>
<accession>A0A6L5BXZ7</accession>
<gene>
    <name evidence="2" type="ORF">FX983_00186</name>
</gene>
<evidence type="ECO:0000313" key="3">
    <source>
        <dbReference type="Proteomes" id="UP000475265"/>
    </source>
</evidence>
<keyword evidence="1" id="KW-1133">Transmembrane helix</keyword>
<sequence>MLAESDMTEILTVSETTESREFWLNQDIVKGLEQQLAAAGVLIVPLHEFRPGVKYVFHQDTPALYEYLKSKLANQVVVEICANDDEYLEIALHSNFLRLSQIVLSYAVAPIVFGLLTNYIYDELKAKPGDTVELSLIIEDDQCKAFNFSFKGDAKDLTLMADKVGQMARDCKQRATGKKN</sequence>
<evidence type="ECO:0000256" key="1">
    <source>
        <dbReference type="SAM" id="Phobius"/>
    </source>
</evidence>
<proteinExistence type="predicted"/>
<keyword evidence="1" id="KW-0812">Transmembrane</keyword>
<organism evidence="2 3">
    <name type="scientific">Pseudomonas frederiksbergensis</name>
    <dbReference type="NCBI Taxonomy" id="104087"/>
    <lineage>
        <taxon>Bacteria</taxon>
        <taxon>Pseudomonadati</taxon>
        <taxon>Pseudomonadota</taxon>
        <taxon>Gammaproteobacteria</taxon>
        <taxon>Pseudomonadales</taxon>
        <taxon>Pseudomonadaceae</taxon>
        <taxon>Pseudomonas</taxon>
    </lineage>
</organism>
<dbReference type="EMBL" id="JAAAXX010000001">
    <property type="protein sequence ID" value="KAF2392237.1"/>
    <property type="molecule type" value="Genomic_DNA"/>
</dbReference>
<dbReference type="Proteomes" id="UP000475265">
    <property type="component" value="Unassembled WGS sequence"/>
</dbReference>
<protein>
    <submittedName>
        <fullName evidence="2">Uncharacterized protein</fullName>
    </submittedName>
</protein>